<feature type="compositionally biased region" description="Acidic residues" evidence="6">
    <location>
        <begin position="170"/>
        <end position="180"/>
    </location>
</feature>
<evidence type="ECO:0000313" key="10">
    <source>
        <dbReference type="Proteomes" id="UP001175271"/>
    </source>
</evidence>
<feature type="transmembrane region" description="Helical" evidence="7">
    <location>
        <begin position="240"/>
        <end position="260"/>
    </location>
</feature>
<dbReference type="GO" id="GO:0016020">
    <property type="term" value="C:membrane"/>
    <property type="evidence" value="ECO:0007669"/>
    <property type="project" value="UniProtKB-SubCell"/>
</dbReference>
<dbReference type="Proteomes" id="UP001175271">
    <property type="component" value="Unassembled WGS sequence"/>
</dbReference>
<comment type="caution">
    <text evidence="9">The sequence shown here is derived from an EMBL/GenBank/DDBJ whole genome shotgun (WGS) entry which is preliminary data.</text>
</comment>
<proteinExistence type="predicted"/>
<keyword evidence="4 7" id="KW-1133">Transmembrane helix</keyword>
<feature type="transmembrane region" description="Helical" evidence="7">
    <location>
        <begin position="299"/>
        <end position="324"/>
    </location>
</feature>
<evidence type="ECO:0000256" key="5">
    <source>
        <dbReference type="ARBA" id="ARBA00023136"/>
    </source>
</evidence>
<evidence type="ECO:0000256" key="4">
    <source>
        <dbReference type="ARBA" id="ARBA00022989"/>
    </source>
</evidence>
<dbReference type="PANTHER" id="PTHR23506:SF26">
    <property type="entry name" value="MFS-TYPE TRANSPORTER SLC18B1"/>
    <property type="match status" value="1"/>
</dbReference>
<dbReference type="InterPro" id="IPR020846">
    <property type="entry name" value="MFS_dom"/>
</dbReference>
<feature type="transmembrane region" description="Helical" evidence="7">
    <location>
        <begin position="364"/>
        <end position="386"/>
    </location>
</feature>
<feature type="transmembrane region" description="Helical" evidence="7">
    <location>
        <begin position="542"/>
        <end position="560"/>
    </location>
</feature>
<dbReference type="PROSITE" id="PS50850">
    <property type="entry name" value="MFS"/>
    <property type="match status" value="1"/>
</dbReference>
<feature type="transmembrane region" description="Helical" evidence="7">
    <location>
        <begin position="473"/>
        <end position="490"/>
    </location>
</feature>
<keyword evidence="10" id="KW-1185">Reference proteome</keyword>
<comment type="subcellular location">
    <subcellularLocation>
        <location evidence="1">Membrane</location>
        <topology evidence="1">Multi-pass membrane protein</topology>
    </subcellularLocation>
</comment>
<keyword evidence="5 7" id="KW-0472">Membrane</keyword>
<evidence type="ECO:0000313" key="9">
    <source>
        <dbReference type="EMBL" id="KAK0404165.1"/>
    </source>
</evidence>
<evidence type="ECO:0000256" key="3">
    <source>
        <dbReference type="ARBA" id="ARBA00022692"/>
    </source>
</evidence>
<feature type="transmembrane region" description="Helical" evidence="7">
    <location>
        <begin position="407"/>
        <end position="426"/>
    </location>
</feature>
<evidence type="ECO:0000256" key="6">
    <source>
        <dbReference type="SAM" id="MobiDB-lite"/>
    </source>
</evidence>
<sequence>MNQLKSALLGGSRYRASAGFDEETPLLATSSSSMPVLTSDAQRPSSSNLIQCTAAARYSRIACSEIGPKHRHKRKRSKRRRRNSMSDLRTLRKTSHSLPNVDEETRDAVSDKLTHRRSIHWPIIASPFMPFGTQTSCEPTERQSTNSPSTPLARRYGTAPEKPTIGEQDSNNEDESEEESSFSSSGSSSETRTGGFSSLSKREWATIVMLAFANLCSTIAFGCIAPFYPGEAQLKGLNSSQIGIVFGAFELVMFICAPLLGRYMAFFGSKRMFVAGLIITGITAMAFGGMNLMPPGMPFFFTSLALRCVEAVGDAAFVTSSFAISAKAFPGRIATIVGIMETFAGLGYMLGPVVGGVLYEYGGFQLPFFVLGGVLILAGTVSCYLVEEYIDEPGEDTKGMMGMLKIPHIWIMVYAVVICAISLSFLDPTLSPHLASFNLSPSMIGLLFLLCGGVYTVTAPFWGLLIDRYRCTNFLMLFGAVATVISMFLIGPTPLLGMTKDLFWIGVGLALLGLAAGALYIPTFQNCLDAVRAKGYEDNFQTYGCVSGVFQSAFAFGGFIGPTLGGMGVEWIGFAWTTTLIAAVNVVFILILIAFFAAICIRQRCAKELLETKIPLNC</sequence>
<feature type="transmembrane region" description="Helical" evidence="7">
    <location>
        <begin position="502"/>
        <end position="521"/>
    </location>
</feature>
<dbReference type="PANTHER" id="PTHR23506">
    <property type="entry name" value="GH10249P"/>
    <property type="match status" value="1"/>
</dbReference>
<feature type="domain" description="Major facilitator superfamily (MFS) profile" evidence="8">
    <location>
        <begin position="206"/>
        <end position="602"/>
    </location>
</feature>
<dbReference type="EMBL" id="JAUCMV010000004">
    <property type="protein sequence ID" value="KAK0404165.1"/>
    <property type="molecule type" value="Genomic_DNA"/>
</dbReference>
<feature type="region of interest" description="Disordered" evidence="6">
    <location>
        <begin position="66"/>
        <end position="113"/>
    </location>
</feature>
<feature type="transmembrane region" description="Helical" evidence="7">
    <location>
        <begin position="272"/>
        <end position="293"/>
    </location>
</feature>
<dbReference type="SUPFAM" id="SSF103473">
    <property type="entry name" value="MFS general substrate transporter"/>
    <property type="match status" value="1"/>
</dbReference>
<feature type="transmembrane region" description="Helical" evidence="7">
    <location>
        <begin position="580"/>
        <end position="601"/>
    </location>
</feature>
<dbReference type="AlphaFoldDB" id="A0AA39LP24"/>
<gene>
    <name evidence="9" type="ORF">QR680_017320</name>
</gene>
<evidence type="ECO:0000256" key="7">
    <source>
        <dbReference type="SAM" id="Phobius"/>
    </source>
</evidence>
<keyword evidence="3 7" id="KW-0812">Transmembrane</keyword>
<feature type="compositionally biased region" description="Low complexity" evidence="6">
    <location>
        <begin position="181"/>
        <end position="196"/>
    </location>
</feature>
<organism evidence="9 10">
    <name type="scientific">Steinernema hermaphroditum</name>
    <dbReference type="NCBI Taxonomy" id="289476"/>
    <lineage>
        <taxon>Eukaryota</taxon>
        <taxon>Metazoa</taxon>
        <taxon>Ecdysozoa</taxon>
        <taxon>Nematoda</taxon>
        <taxon>Chromadorea</taxon>
        <taxon>Rhabditida</taxon>
        <taxon>Tylenchina</taxon>
        <taxon>Panagrolaimomorpha</taxon>
        <taxon>Strongyloidoidea</taxon>
        <taxon>Steinernematidae</taxon>
        <taxon>Steinernema</taxon>
    </lineage>
</organism>
<dbReference type="InterPro" id="IPR011701">
    <property type="entry name" value="MFS"/>
</dbReference>
<evidence type="ECO:0000259" key="8">
    <source>
        <dbReference type="PROSITE" id="PS50850"/>
    </source>
</evidence>
<evidence type="ECO:0000256" key="1">
    <source>
        <dbReference type="ARBA" id="ARBA00004141"/>
    </source>
</evidence>
<feature type="transmembrane region" description="Helical" evidence="7">
    <location>
        <begin position="204"/>
        <end position="228"/>
    </location>
</feature>
<dbReference type="Pfam" id="PF07690">
    <property type="entry name" value="MFS_1"/>
    <property type="match status" value="1"/>
</dbReference>
<dbReference type="GO" id="GO:0022857">
    <property type="term" value="F:transmembrane transporter activity"/>
    <property type="evidence" value="ECO:0007669"/>
    <property type="project" value="InterPro"/>
</dbReference>
<dbReference type="InterPro" id="IPR036259">
    <property type="entry name" value="MFS_trans_sf"/>
</dbReference>
<feature type="region of interest" description="Disordered" evidence="6">
    <location>
        <begin position="132"/>
        <end position="196"/>
    </location>
</feature>
<accession>A0AA39LP24</accession>
<protein>
    <recommendedName>
        <fullName evidence="8">Major facilitator superfamily (MFS) profile domain-containing protein</fullName>
    </recommendedName>
</protein>
<name>A0AA39LP24_9BILA</name>
<dbReference type="Gene3D" id="1.20.1250.20">
    <property type="entry name" value="MFS general substrate transporter like domains"/>
    <property type="match status" value="2"/>
</dbReference>
<dbReference type="InterPro" id="IPR050930">
    <property type="entry name" value="MFS_Vesicular_Transporter"/>
</dbReference>
<feature type="transmembrane region" description="Helical" evidence="7">
    <location>
        <begin position="336"/>
        <end position="358"/>
    </location>
</feature>
<reference evidence="9" key="1">
    <citation type="submission" date="2023-06" db="EMBL/GenBank/DDBJ databases">
        <title>Genomic analysis of the entomopathogenic nematode Steinernema hermaphroditum.</title>
        <authorList>
            <person name="Schwarz E.M."/>
            <person name="Heppert J.K."/>
            <person name="Baniya A."/>
            <person name="Schwartz H.T."/>
            <person name="Tan C.-H."/>
            <person name="Antoshechkin I."/>
            <person name="Sternberg P.W."/>
            <person name="Goodrich-Blair H."/>
            <person name="Dillman A.R."/>
        </authorList>
    </citation>
    <scope>NUCLEOTIDE SEQUENCE</scope>
    <source>
        <strain evidence="9">PS9179</strain>
        <tissue evidence="9">Whole animal</tissue>
    </source>
</reference>
<feature type="compositionally biased region" description="Polar residues" evidence="6">
    <location>
        <begin position="132"/>
        <end position="150"/>
    </location>
</feature>
<keyword evidence="2" id="KW-0813">Transport</keyword>
<feature type="compositionally biased region" description="Basic residues" evidence="6">
    <location>
        <begin position="69"/>
        <end position="83"/>
    </location>
</feature>
<feature type="transmembrane region" description="Helical" evidence="7">
    <location>
        <begin position="446"/>
        <end position="466"/>
    </location>
</feature>
<evidence type="ECO:0000256" key="2">
    <source>
        <dbReference type="ARBA" id="ARBA00022448"/>
    </source>
</evidence>